<keyword evidence="2" id="KW-1185">Reference proteome</keyword>
<accession>A0ACC1N3W5</accession>
<dbReference type="Proteomes" id="UP001143910">
    <property type="component" value="Unassembled WGS sequence"/>
</dbReference>
<name>A0ACC1N3W5_9HYPO</name>
<protein>
    <submittedName>
        <fullName evidence="1">Uncharacterized protein</fullName>
    </submittedName>
</protein>
<evidence type="ECO:0000313" key="2">
    <source>
        <dbReference type="Proteomes" id="UP001143910"/>
    </source>
</evidence>
<reference evidence="1" key="1">
    <citation type="submission" date="2022-08" db="EMBL/GenBank/DDBJ databases">
        <title>Genome Sequence of Lecanicillium fungicola.</title>
        <authorList>
            <person name="Buettner E."/>
        </authorList>
    </citation>
    <scope>NUCLEOTIDE SEQUENCE</scope>
    <source>
        <strain evidence="1">Babe33</strain>
    </source>
</reference>
<evidence type="ECO:0000313" key="1">
    <source>
        <dbReference type="EMBL" id="KAJ2973326.1"/>
    </source>
</evidence>
<proteinExistence type="predicted"/>
<organism evidence="1 2">
    <name type="scientific">Zarea fungicola</name>
    <dbReference type="NCBI Taxonomy" id="93591"/>
    <lineage>
        <taxon>Eukaryota</taxon>
        <taxon>Fungi</taxon>
        <taxon>Dikarya</taxon>
        <taxon>Ascomycota</taxon>
        <taxon>Pezizomycotina</taxon>
        <taxon>Sordariomycetes</taxon>
        <taxon>Hypocreomycetidae</taxon>
        <taxon>Hypocreales</taxon>
        <taxon>Cordycipitaceae</taxon>
        <taxon>Zarea</taxon>
    </lineage>
</organism>
<gene>
    <name evidence="1" type="ORF">NQ176_g6673</name>
</gene>
<sequence>MRSIGNTLVLLAGTLASLTSAAQPVKPTLTYLYSVTFSGSAPIDFGATPLGNLSLTPLTGGSVVAAGGDWNLLDSQGNFHPDVRETFKTDDGAYIQIYQTGSGPQPGGVAHVQLSFVTGSPKYYWLNKVVAVGILKPVSQTEVTIDAWQVGTAQS</sequence>
<dbReference type="EMBL" id="JANJQO010000991">
    <property type="protein sequence ID" value="KAJ2973326.1"/>
    <property type="molecule type" value="Genomic_DNA"/>
</dbReference>
<comment type="caution">
    <text evidence="1">The sequence shown here is derived from an EMBL/GenBank/DDBJ whole genome shotgun (WGS) entry which is preliminary data.</text>
</comment>